<comment type="caution">
    <text evidence="1">The sequence shown here is derived from an EMBL/GenBank/DDBJ whole genome shotgun (WGS) entry which is preliminary data.</text>
</comment>
<gene>
    <name evidence="1" type="ORF">ACFO6V_10580</name>
</gene>
<organism evidence="1 2">
    <name type="scientific">Promicromonospora alba</name>
    <dbReference type="NCBI Taxonomy" id="1616110"/>
    <lineage>
        <taxon>Bacteria</taxon>
        <taxon>Bacillati</taxon>
        <taxon>Actinomycetota</taxon>
        <taxon>Actinomycetes</taxon>
        <taxon>Micrococcales</taxon>
        <taxon>Promicromonosporaceae</taxon>
        <taxon>Promicromonospora</taxon>
    </lineage>
</organism>
<evidence type="ECO:0000313" key="1">
    <source>
        <dbReference type="EMBL" id="MFC4628681.1"/>
    </source>
</evidence>
<accession>A0ABV9HHS0</accession>
<proteinExistence type="predicted"/>
<dbReference type="RefSeq" id="WP_377135002.1">
    <property type="nucleotide sequence ID" value="NZ_JBHSFI010000003.1"/>
</dbReference>
<dbReference type="EMBL" id="JBHSFI010000003">
    <property type="protein sequence ID" value="MFC4628681.1"/>
    <property type="molecule type" value="Genomic_DNA"/>
</dbReference>
<keyword evidence="2" id="KW-1185">Reference proteome</keyword>
<protein>
    <submittedName>
        <fullName evidence="1">Uncharacterized protein</fullName>
    </submittedName>
</protein>
<name>A0ABV9HHS0_9MICO</name>
<reference evidence="2" key="1">
    <citation type="journal article" date="2019" name="Int. J. Syst. Evol. Microbiol.">
        <title>The Global Catalogue of Microorganisms (GCM) 10K type strain sequencing project: providing services to taxonomists for standard genome sequencing and annotation.</title>
        <authorList>
            <consortium name="The Broad Institute Genomics Platform"/>
            <consortium name="The Broad Institute Genome Sequencing Center for Infectious Disease"/>
            <person name="Wu L."/>
            <person name="Ma J."/>
        </authorList>
    </citation>
    <scope>NUCLEOTIDE SEQUENCE [LARGE SCALE GENOMIC DNA]</scope>
    <source>
        <strain evidence="2">CCUG 42722</strain>
    </source>
</reference>
<dbReference type="Proteomes" id="UP001596011">
    <property type="component" value="Unassembled WGS sequence"/>
</dbReference>
<sequence>MTELQNIVIAAHGDVERWRSFTTLTAHVLNGGALWNIKGQDGVLDDYTATIELHRQFASHTPFGGAGLRSSFTPDRVAVETTGGDVVEERRNPVAAFAGHVLDTPWDRLHAAYFTGYAMWNYLTEPFTFAEPGFEFTELEPWREDGETWRRLQVTFPENLVTHSRVQTYYIDDAGLIRRHDYSPDVFGPSERDSAHYSWDHREFDGFVFPTKRSVHLTDENGHKLADPVVVSIELDQIKLA</sequence>
<evidence type="ECO:0000313" key="2">
    <source>
        <dbReference type="Proteomes" id="UP001596011"/>
    </source>
</evidence>